<protein>
    <recommendedName>
        <fullName evidence="7">Peptidase S11 D-alanyl-D-alanine carboxypeptidase A N-terminal domain-containing protein</fullName>
    </recommendedName>
</protein>
<dbReference type="SUPFAM" id="SSF56601">
    <property type="entry name" value="beta-lactamase/transpeptidase-like"/>
    <property type="match status" value="1"/>
</dbReference>
<dbReference type="GO" id="GO:0009002">
    <property type="term" value="F:serine-type D-Ala-D-Ala carboxypeptidase activity"/>
    <property type="evidence" value="ECO:0007669"/>
    <property type="project" value="InterPro"/>
</dbReference>
<dbReference type="PANTHER" id="PTHR21581:SF33">
    <property type="entry name" value="D-ALANYL-D-ALANINE CARBOXYPEPTIDASE DACB"/>
    <property type="match status" value="1"/>
</dbReference>
<evidence type="ECO:0000256" key="2">
    <source>
        <dbReference type="ARBA" id="ARBA00022729"/>
    </source>
</evidence>
<reference evidence="8" key="1">
    <citation type="journal article" date="2014" name="Front. Microbiol.">
        <title>High frequency of phylogenetically diverse reductive dehalogenase-homologous genes in deep subseafloor sedimentary metagenomes.</title>
        <authorList>
            <person name="Kawai M."/>
            <person name="Futagami T."/>
            <person name="Toyoda A."/>
            <person name="Takaki Y."/>
            <person name="Nishi S."/>
            <person name="Hori S."/>
            <person name="Arai W."/>
            <person name="Tsubouchi T."/>
            <person name="Morono Y."/>
            <person name="Uchiyama I."/>
            <person name="Ito T."/>
            <person name="Fujiyama A."/>
            <person name="Inagaki F."/>
            <person name="Takami H."/>
        </authorList>
    </citation>
    <scope>NUCLEOTIDE SEQUENCE</scope>
    <source>
        <strain evidence="8">Expedition CK06-06</strain>
    </source>
</reference>
<evidence type="ECO:0000256" key="6">
    <source>
        <dbReference type="ARBA" id="ARBA00023316"/>
    </source>
</evidence>
<dbReference type="PANTHER" id="PTHR21581">
    <property type="entry name" value="D-ALANYL-D-ALANINE CARBOXYPEPTIDASE"/>
    <property type="match status" value="1"/>
</dbReference>
<dbReference type="Gene3D" id="3.40.710.10">
    <property type="entry name" value="DD-peptidase/beta-lactamase superfamily"/>
    <property type="match status" value="1"/>
</dbReference>
<proteinExistence type="inferred from homology"/>
<keyword evidence="2" id="KW-0732">Signal</keyword>
<evidence type="ECO:0000313" key="8">
    <source>
        <dbReference type="EMBL" id="GAG75374.1"/>
    </source>
</evidence>
<dbReference type="PRINTS" id="PR00725">
    <property type="entry name" value="DADACBPTASE1"/>
</dbReference>
<dbReference type="InterPro" id="IPR018044">
    <property type="entry name" value="Peptidase_S11"/>
</dbReference>
<comment type="similarity">
    <text evidence="1">Belongs to the peptidase S11 family.</text>
</comment>
<feature type="domain" description="Peptidase S11 D-alanyl-D-alanine carboxypeptidase A N-terminal" evidence="7">
    <location>
        <begin position="58"/>
        <end position="199"/>
    </location>
</feature>
<feature type="non-terminal residue" evidence="8">
    <location>
        <position position="199"/>
    </location>
</feature>
<dbReference type="GO" id="GO:0006508">
    <property type="term" value="P:proteolysis"/>
    <property type="evidence" value="ECO:0007669"/>
    <property type="project" value="InterPro"/>
</dbReference>
<dbReference type="InterPro" id="IPR012338">
    <property type="entry name" value="Beta-lactam/transpept-like"/>
</dbReference>
<dbReference type="GO" id="GO:0009252">
    <property type="term" value="P:peptidoglycan biosynthetic process"/>
    <property type="evidence" value="ECO:0007669"/>
    <property type="project" value="UniProtKB-KW"/>
</dbReference>
<dbReference type="GO" id="GO:0008360">
    <property type="term" value="P:regulation of cell shape"/>
    <property type="evidence" value="ECO:0007669"/>
    <property type="project" value="UniProtKB-KW"/>
</dbReference>
<keyword evidence="3" id="KW-0378">Hydrolase</keyword>
<organism evidence="8">
    <name type="scientific">marine sediment metagenome</name>
    <dbReference type="NCBI Taxonomy" id="412755"/>
    <lineage>
        <taxon>unclassified sequences</taxon>
        <taxon>metagenomes</taxon>
        <taxon>ecological metagenomes</taxon>
    </lineage>
</organism>
<sequence length="199" mass="21997">MRMIKESCLLIKKFKREIALFLILIFVSIAFPINYKIDTAIGQEKYPIFSETGYLVTSSKSAILIDADSGRVLWEKNPHKKQSPASITKIMTAIIAIENGDLKDKVVVSEEATLVGEAEVWLEEGEIITFENLIYSALLFSANDACHAIAEHIGGSVEEFIEIMNKKAKEIGAINTSFVNPHGLDNKENGDGNISTAYD</sequence>
<keyword evidence="5" id="KW-0573">Peptidoglycan synthesis</keyword>
<keyword evidence="6" id="KW-0961">Cell wall biogenesis/degradation</keyword>
<evidence type="ECO:0000256" key="5">
    <source>
        <dbReference type="ARBA" id="ARBA00022984"/>
    </source>
</evidence>
<dbReference type="InterPro" id="IPR001967">
    <property type="entry name" value="Peptidase_S11_N"/>
</dbReference>
<gene>
    <name evidence="8" type="ORF">S01H4_32765</name>
</gene>
<evidence type="ECO:0000259" key="7">
    <source>
        <dbReference type="Pfam" id="PF00768"/>
    </source>
</evidence>
<evidence type="ECO:0000256" key="4">
    <source>
        <dbReference type="ARBA" id="ARBA00022960"/>
    </source>
</evidence>
<keyword evidence="4" id="KW-0133">Cell shape</keyword>
<evidence type="ECO:0000256" key="3">
    <source>
        <dbReference type="ARBA" id="ARBA00022801"/>
    </source>
</evidence>
<accession>X1A0S0</accession>
<dbReference type="EMBL" id="BART01017170">
    <property type="protein sequence ID" value="GAG75374.1"/>
    <property type="molecule type" value="Genomic_DNA"/>
</dbReference>
<dbReference type="AlphaFoldDB" id="X1A0S0"/>
<comment type="caution">
    <text evidence="8">The sequence shown here is derived from an EMBL/GenBank/DDBJ whole genome shotgun (WGS) entry which is preliminary data.</text>
</comment>
<name>X1A0S0_9ZZZZ</name>
<dbReference type="Pfam" id="PF00768">
    <property type="entry name" value="Peptidase_S11"/>
    <property type="match status" value="1"/>
</dbReference>
<dbReference type="GO" id="GO:0071555">
    <property type="term" value="P:cell wall organization"/>
    <property type="evidence" value="ECO:0007669"/>
    <property type="project" value="UniProtKB-KW"/>
</dbReference>
<evidence type="ECO:0000256" key="1">
    <source>
        <dbReference type="ARBA" id="ARBA00007164"/>
    </source>
</evidence>